<dbReference type="Gene3D" id="2.30.30.100">
    <property type="match status" value="1"/>
</dbReference>
<sequence>MIIGCKLYYFDTIDSTNKYAKTLIGKVPEGTVVLADQQTDGKGRLNKKWYSPEGGLWMSVILQPDDTTLIPIVAAVAVCETLHMNGILAGIKWPNDILLNRKKIGGILTELIDTTIVLGIGINLNIRKFPPELRTAASSVFIETKKSLEKKMVYDLLCKQLDDCYLMLKNNQVSELLTKWRHYTVLLGQQVTIETGEGRLLGRVLDISNDGALVIMLPDGKIKRIVGGVCHLRQK</sequence>
<dbReference type="GO" id="GO:0004077">
    <property type="term" value="F:biotin--[biotin carboxyl-carrier protein] ligase activity"/>
    <property type="evidence" value="ECO:0007669"/>
    <property type="project" value="UniProtKB-EC"/>
</dbReference>
<accession>A0A9C9EML8</accession>
<dbReference type="CDD" id="cd16442">
    <property type="entry name" value="BPL"/>
    <property type="match status" value="1"/>
</dbReference>
<evidence type="ECO:0000259" key="6">
    <source>
        <dbReference type="PROSITE" id="PS51733"/>
    </source>
</evidence>
<dbReference type="Pfam" id="PF03099">
    <property type="entry name" value="BPL_LplA_LipB"/>
    <property type="match status" value="1"/>
</dbReference>
<dbReference type="PANTHER" id="PTHR12835:SF5">
    <property type="entry name" value="BIOTIN--PROTEIN LIGASE"/>
    <property type="match status" value="1"/>
</dbReference>
<dbReference type="InterPro" id="IPR008988">
    <property type="entry name" value="Transcriptional_repressor_C"/>
</dbReference>
<proteinExistence type="predicted"/>
<dbReference type="InterPro" id="IPR003142">
    <property type="entry name" value="BPL_C"/>
</dbReference>
<keyword evidence="2" id="KW-0547">Nucleotide-binding</keyword>
<evidence type="ECO:0000256" key="3">
    <source>
        <dbReference type="ARBA" id="ARBA00022840"/>
    </source>
</evidence>
<evidence type="ECO:0000256" key="5">
    <source>
        <dbReference type="ARBA" id="ARBA00024227"/>
    </source>
</evidence>
<dbReference type="InterPro" id="IPR004408">
    <property type="entry name" value="Biotin_CoA_COase_ligase"/>
</dbReference>
<gene>
    <name evidence="7" type="ORF">ENI34_06940</name>
</gene>
<dbReference type="Pfam" id="PF02237">
    <property type="entry name" value="BPL_C"/>
    <property type="match status" value="1"/>
</dbReference>
<dbReference type="SUPFAM" id="SSF55681">
    <property type="entry name" value="Class II aaRS and biotin synthetases"/>
    <property type="match status" value="1"/>
</dbReference>
<keyword evidence="1 7" id="KW-0436">Ligase</keyword>
<dbReference type="EC" id="6.3.4.15" evidence="5"/>
<dbReference type="InterPro" id="IPR045864">
    <property type="entry name" value="aa-tRNA-synth_II/BPL/LPL"/>
</dbReference>
<dbReference type="PROSITE" id="PS51733">
    <property type="entry name" value="BPL_LPL_CATALYTIC"/>
    <property type="match status" value="1"/>
</dbReference>
<feature type="domain" description="BPL/LPL catalytic" evidence="6">
    <location>
        <begin position="1"/>
        <end position="169"/>
    </location>
</feature>
<dbReference type="Gene3D" id="3.30.930.10">
    <property type="entry name" value="Bira Bifunctional Protein, Domain 2"/>
    <property type="match status" value="1"/>
</dbReference>
<dbReference type="Proteomes" id="UP000885826">
    <property type="component" value="Unassembled WGS sequence"/>
</dbReference>
<protein>
    <recommendedName>
        <fullName evidence="5">biotin--[biotin carboxyl-carrier protein] ligase</fullName>
        <ecNumber evidence="5">6.3.4.15</ecNumber>
    </recommendedName>
</protein>
<keyword evidence="3" id="KW-0067">ATP-binding</keyword>
<dbReference type="InterPro" id="IPR004143">
    <property type="entry name" value="BPL_LPL_catalytic"/>
</dbReference>
<evidence type="ECO:0000313" key="7">
    <source>
        <dbReference type="EMBL" id="HEC78863.1"/>
    </source>
</evidence>
<name>A0A9C9EML8_UNCW3</name>
<dbReference type="PANTHER" id="PTHR12835">
    <property type="entry name" value="BIOTIN PROTEIN LIGASE"/>
    <property type="match status" value="1"/>
</dbReference>
<dbReference type="GO" id="GO:0005737">
    <property type="term" value="C:cytoplasm"/>
    <property type="evidence" value="ECO:0007669"/>
    <property type="project" value="TreeGrafter"/>
</dbReference>
<evidence type="ECO:0000256" key="4">
    <source>
        <dbReference type="ARBA" id="ARBA00023267"/>
    </source>
</evidence>
<evidence type="ECO:0000313" key="8">
    <source>
        <dbReference type="Proteomes" id="UP000885826"/>
    </source>
</evidence>
<reference evidence="7" key="1">
    <citation type="journal article" date="2020" name="mSystems">
        <title>Genome- and Community-Level Interaction Insights into Carbon Utilization and Element Cycling Functions of Hydrothermarchaeota in Hydrothermal Sediment.</title>
        <authorList>
            <person name="Zhou Z."/>
            <person name="Liu Y."/>
            <person name="Xu W."/>
            <person name="Pan J."/>
            <person name="Luo Z.H."/>
            <person name="Li M."/>
        </authorList>
    </citation>
    <scope>NUCLEOTIDE SEQUENCE</scope>
    <source>
        <strain evidence="7">HyVt-388</strain>
    </source>
</reference>
<dbReference type="AlphaFoldDB" id="A0A9C9EML8"/>
<dbReference type="GO" id="GO:0005524">
    <property type="term" value="F:ATP binding"/>
    <property type="evidence" value="ECO:0007669"/>
    <property type="project" value="UniProtKB-KW"/>
</dbReference>
<evidence type="ECO:0000256" key="1">
    <source>
        <dbReference type="ARBA" id="ARBA00022598"/>
    </source>
</evidence>
<comment type="caution">
    <text evidence="7">The sequence shown here is derived from an EMBL/GenBank/DDBJ whole genome shotgun (WGS) entry which is preliminary data.</text>
</comment>
<evidence type="ECO:0000256" key="2">
    <source>
        <dbReference type="ARBA" id="ARBA00022741"/>
    </source>
</evidence>
<organism evidence="7 8">
    <name type="scientific">candidate division WOR-3 bacterium</name>
    <dbReference type="NCBI Taxonomy" id="2052148"/>
    <lineage>
        <taxon>Bacteria</taxon>
        <taxon>Bacteria division WOR-3</taxon>
    </lineage>
</organism>
<dbReference type="SUPFAM" id="SSF50037">
    <property type="entry name" value="C-terminal domain of transcriptional repressors"/>
    <property type="match status" value="1"/>
</dbReference>
<dbReference type="NCBIfam" id="TIGR00121">
    <property type="entry name" value="birA_ligase"/>
    <property type="match status" value="1"/>
</dbReference>
<dbReference type="EMBL" id="DRIG01000072">
    <property type="protein sequence ID" value="HEC78863.1"/>
    <property type="molecule type" value="Genomic_DNA"/>
</dbReference>
<keyword evidence="4" id="KW-0092">Biotin</keyword>